<dbReference type="Proteomes" id="UP001157502">
    <property type="component" value="Chromosome 16"/>
</dbReference>
<evidence type="ECO:0000313" key="1">
    <source>
        <dbReference type="EMBL" id="KAJ7999506.1"/>
    </source>
</evidence>
<sequence>MLLLVCFEDTVESTETRAVLPSSLDNSFYNCRSSNKSWLCLLVVVGVPILLTFLIFGLVMLLLNKRREKRRKSKQRGANFVECTRDTPSFDLGSAFSLPRQLHHISRNTEEAAGIARRISSTSFDDLSDSFAFDPWPNPDVRAHGDEEDYSHVFPEASLMGIASTVQGKSCNSGRNSRRRIVDEYVNVKEMLREEKAVEDTVYDRVKTDEASVRMCCPADDRRTGERDSVYDRQDREDMKNGNESEDDDDDDGLVDYTTVVFRNQNEI</sequence>
<gene>
    <name evidence="1" type="ORF">DPEC_G00195130</name>
</gene>
<dbReference type="EMBL" id="CM055743">
    <property type="protein sequence ID" value="KAJ7999506.1"/>
    <property type="molecule type" value="Genomic_DNA"/>
</dbReference>
<comment type="caution">
    <text evidence="1">The sequence shown here is derived from an EMBL/GenBank/DDBJ whole genome shotgun (WGS) entry which is preliminary data.</text>
</comment>
<organism evidence="1 2">
    <name type="scientific">Dallia pectoralis</name>
    <name type="common">Alaska blackfish</name>
    <dbReference type="NCBI Taxonomy" id="75939"/>
    <lineage>
        <taxon>Eukaryota</taxon>
        <taxon>Metazoa</taxon>
        <taxon>Chordata</taxon>
        <taxon>Craniata</taxon>
        <taxon>Vertebrata</taxon>
        <taxon>Euteleostomi</taxon>
        <taxon>Actinopterygii</taxon>
        <taxon>Neopterygii</taxon>
        <taxon>Teleostei</taxon>
        <taxon>Protacanthopterygii</taxon>
        <taxon>Esociformes</taxon>
        <taxon>Umbridae</taxon>
        <taxon>Dallia</taxon>
    </lineage>
</organism>
<reference evidence="1" key="1">
    <citation type="submission" date="2021-05" db="EMBL/GenBank/DDBJ databases">
        <authorList>
            <person name="Pan Q."/>
            <person name="Jouanno E."/>
            <person name="Zahm M."/>
            <person name="Klopp C."/>
            <person name="Cabau C."/>
            <person name="Louis A."/>
            <person name="Berthelot C."/>
            <person name="Parey E."/>
            <person name="Roest Crollius H."/>
            <person name="Montfort J."/>
            <person name="Robinson-Rechavi M."/>
            <person name="Bouchez O."/>
            <person name="Lampietro C."/>
            <person name="Lopez Roques C."/>
            <person name="Donnadieu C."/>
            <person name="Postlethwait J."/>
            <person name="Bobe J."/>
            <person name="Dillon D."/>
            <person name="Chandos A."/>
            <person name="von Hippel F."/>
            <person name="Guiguen Y."/>
        </authorList>
    </citation>
    <scope>NUCLEOTIDE SEQUENCE</scope>
    <source>
        <strain evidence="1">YG-Jan2019</strain>
    </source>
</reference>
<proteinExistence type="predicted"/>
<name>A0ACC2G7B9_DALPE</name>
<keyword evidence="2" id="KW-1185">Reference proteome</keyword>
<accession>A0ACC2G7B9</accession>
<protein>
    <submittedName>
        <fullName evidence="1">Uncharacterized protein</fullName>
    </submittedName>
</protein>
<evidence type="ECO:0000313" key="2">
    <source>
        <dbReference type="Proteomes" id="UP001157502"/>
    </source>
</evidence>